<proteinExistence type="predicted"/>
<dbReference type="OrthoDB" id="9808976at2"/>
<keyword evidence="3" id="KW-1185">Reference proteome</keyword>
<dbReference type="InterPro" id="IPR016181">
    <property type="entry name" value="Acyl_CoA_acyltransferase"/>
</dbReference>
<reference evidence="2 3" key="1">
    <citation type="journal article" date="2019" name="Environ. Microbiol.">
        <title>Species interactions and distinct microbial communities in high Arctic permafrost affected cryosols are associated with the CH4 and CO2 gas fluxes.</title>
        <authorList>
            <person name="Altshuler I."/>
            <person name="Hamel J."/>
            <person name="Turney S."/>
            <person name="Magnuson E."/>
            <person name="Levesque R."/>
            <person name="Greer C."/>
            <person name="Whyte L.G."/>
        </authorList>
    </citation>
    <scope>NUCLEOTIDE SEQUENCE [LARGE SCALE GENOMIC DNA]</scope>
    <source>
        <strain evidence="2 3">S9.3B</strain>
    </source>
</reference>
<dbReference type="Gene3D" id="3.40.630.30">
    <property type="match status" value="1"/>
</dbReference>
<accession>A0A502GH26</accession>
<dbReference type="InterPro" id="IPR038740">
    <property type="entry name" value="BioF2-like_GNAT_dom"/>
</dbReference>
<dbReference type="GO" id="GO:0016740">
    <property type="term" value="F:transferase activity"/>
    <property type="evidence" value="ECO:0007669"/>
    <property type="project" value="UniProtKB-KW"/>
</dbReference>
<sequence length="369" mass="39643">MGAMDGTGTRSALRVTLSPVGDLSGVEAAWRELEARSDAPFFRSWTWVGCLAAERFADPVLARALRDGRLVGLALFNRHGGRWARRLSLGESGDPELDSPFVEHNGPLLAVGEGRAAELAILRAALALPGIAGLRLSGVEPSLLQAAREAGSVLAGLHERPAPRVRLDDLPAGEGAYLEALSANTRQQLRRSNRRYAAGGALAIERARSVPEALEWLDALIVLHGAAWRARGRPGAFASPFMVRFHQALVARGVPRDEVDLLRATAGGRVIGYLYNFRRGGHVCAYQSGFDYAVPDPYAKPGLTSHHLAIERARAAGDRTYDFLAGDDRYKRSLATGVETLAWAEAARPRSLLGLAARARRAASAVRPA</sequence>
<feature type="domain" description="BioF2-like acetyltransferase" evidence="1">
    <location>
        <begin position="184"/>
        <end position="332"/>
    </location>
</feature>
<comment type="caution">
    <text evidence="2">The sequence shown here is derived from an EMBL/GenBank/DDBJ whole genome shotgun (WGS) entry which is preliminary data.</text>
</comment>
<dbReference type="Pfam" id="PF13480">
    <property type="entry name" value="Acetyltransf_6"/>
    <property type="match status" value="1"/>
</dbReference>
<protein>
    <submittedName>
        <fullName evidence="2">GNAT family N-acetyltransferase</fullName>
    </submittedName>
</protein>
<name>A0A502GH26_9PROT</name>
<organism evidence="2 3">
    <name type="scientific">Muricoccus nepalensis</name>
    <dbReference type="NCBI Taxonomy" id="1854500"/>
    <lineage>
        <taxon>Bacteria</taxon>
        <taxon>Pseudomonadati</taxon>
        <taxon>Pseudomonadota</taxon>
        <taxon>Alphaproteobacteria</taxon>
        <taxon>Acetobacterales</taxon>
        <taxon>Roseomonadaceae</taxon>
        <taxon>Muricoccus</taxon>
    </lineage>
</organism>
<evidence type="ECO:0000259" key="1">
    <source>
        <dbReference type="Pfam" id="PF13480"/>
    </source>
</evidence>
<keyword evidence="2" id="KW-0808">Transferase</keyword>
<dbReference type="EMBL" id="RCZP01000001">
    <property type="protein sequence ID" value="TPG61091.1"/>
    <property type="molecule type" value="Genomic_DNA"/>
</dbReference>
<evidence type="ECO:0000313" key="3">
    <source>
        <dbReference type="Proteomes" id="UP000317078"/>
    </source>
</evidence>
<gene>
    <name evidence="2" type="ORF">EAH89_00545</name>
</gene>
<dbReference type="SUPFAM" id="SSF55729">
    <property type="entry name" value="Acyl-CoA N-acyltransferases (Nat)"/>
    <property type="match status" value="1"/>
</dbReference>
<evidence type="ECO:0000313" key="2">
    <source>
        <dbReference type="EMBL" id="TPG61091.1"/>
    </source>
</evidence>
<dbReference type="AlphaFoldDB" id="A0A502GH26"/>
<dbReference type="Proteomes" id="UP000317078">
    <property type="component" value="Unassembled WGS sequence"/>
</dbReference>